<reference evidence="2" key="1">
    <citation type="journal article" date="2017" name="Nature">
        <title>The genome of Chenopodium quinoa.</title>
        <authorList>
            <person name="Jarvis D.E."/>
            <person name="Ho Y.S."/>
            <person name="Lightfoot D.J."/>
            <person name="Schmoeckel S.M."/>
            <person name="Li B."/>
            <person name="Borm T.J.A."/>
            <person name="Ohyanagi H."/>
            <person name="Mineta K."/>
            <person name="Michell C.T."/>
            <person name="Saber N."/>
            <person name="Kharbatia N.M."/>
            <person name="Rupper R.R."/>
            <person name="Sharp A.R."/>
            <person name="Dally N."/>
            <person name="Boughton B.A."/>
            <person name="Woo Y.H."/>
            <person name="Gao G."/>
            <person name="Schijlen E.G.W.M."/>
            <person name="Guo X."/>
            <person name="Momin A.A."/>
            <person name="Negrao S."/>
            <person name="Al-Babili S."/>
            <person name="Gehring C."/>
            <person name="Roessner U."/>
            <person name="Jung C."/>
            <person name="Murphy K."/>
            <person name="Arold S.T."/>
            <person name="Gojobori T."/>
            <person name="van der Linden C.G."/>
            <person name="van Loo E.N."/>
            <person name="Jellen E.N."/>
            <person name="Maughan P.J."/>
            <person name="Tester M."/>
        </authorList>
    </citation>
    <scope>NUCLEOTIDE SEQUENCE [LARGE SCALE GENOMIC DNA]</scope>
    <source>
        <strain evidence="2">cv. PI 614886</strain>
    </source>
</reference>
<sequence>MSESDVVQTVSRNPKILQQRLGPTIHALKTVLGSDENVVTFLKRSVRDSSRFFDVLVWCLFTGFLTSAVALSEAVFLKRFVLPFEEVHQVYAQLTGSTVESLNVGRCKSQS</sequence>
<keyword evidence="1" id="KW-0472">Membrane</keyword>
<organism evidence="2 3">
    <name type="scientific">Chenopodium quinoa</name>
    <name type="common">Quinoa</name>
    <dbReference type="NCBI Taxonomy" id="63459"/>
    <lineage>
        <taxon>Eukaryota</taxon>
        <taxon>Viridiplantae</taxon>
        <taxon>Streptophyta</taxon>
        <taxon>Embryophyta</taxon>
        <taxon>Tracheophyta</taxon>
        <taxon>Spermatophyta</taxon>
        <taxon>Magnoliopsida</taxon>
        <taxon>eudicotyledons</taxon>
        <taxon>Gunneridae</taxon>
        <taxon>Pentapetalae</taxon>
        <taxon>Caryophyllales</taxon>
        <taxon>Chenopodiaceae</taxon>
        <taxon>Chenopodioideae</taxon>
        <taxon>Atripliceae</taxon>
        <taxon>Chenopodium</taxon>
    </lineage>
</organism>
<evidence type="ECO:0000313" key="3">
    <source>
        <dbReference type="Proteomes" id="UP000596660"/>
    </source>
</evidence>
<keyword evidence="3" id="KW-1185">Reference proteome</keyword>
<dbReference type="AlphaFoldDB" id="A0A803MHZ7"/>
<proteinExistence type="predicted"/>
<dbReference type="Gramene" id="AUR62029745-RA">
    <property type="protein sequence ID" value="AUR62029745-RA:cds"/>
    <property type="gene ID" value="AUR62029745"/>
</dbReference>
<evidence type="ECO:0000313" key="2">
    <source>
        <dbReference type="EnsemblPlants" id="AUR62029745-RA:cds"/>
    </source>
</evidence>
<reference evidence="2" key="2">
    <citation type="submission" date="2021-03" db="UniProtKB">
        <authorList>
            <consortium name="EnsemblPlants"/>
        </authorList>
    </citation>
    <scope>IDENTIFICATION</scope>
</reference>
<accession>A0A803MHZ7</accession>
<keyword evidence="1" id="KW-0812">Transmembrane</keyword>
<evidence type="ECO:0000256" key="1">
    <source>
        <dbReference type="SAM" id="Phobius"/>
    </source>
</evidence>
<protein>
    <submittedName>
        <fullName evidence="2">Uncharacterized protein</fullName>
    </submittedName>
</protein>
<dbReference type="Proteomes" id="UP000596660">
    <property type="component" value="Unplaced"/>
</dbReference>
<keyword evidence="1" id="KW-1133">Transmembrane helix</keyword>
<name>A0A803MHZ7_CHEQI</name>
<dbReference type="EnsemblPlants" id="AUR62029745-RA">
    <property type="protein sequence ID" value="AUR62029745-RA:cds"/>
    <property type="gene ID" value="AUR62029745"/>
</dbReference>
<feature type="transmembrane region" description="Helical" evidence="1">
    <location>
        <begin position="55"/>
        <end position="77"/>
    </location>
</feature>